<proteinExistence type="predicted"/>
<evidence type="ECO:0000313" key="1">
    <source>
        <dbReference type="EMBL" id="SDE58153.1"/>
    </source>
</evidence>
<organism evidence="1 2">
    <name type="scientific">Salipiger thiooxidans</name>
    <dbReference type="NCBI Taxonomy" id="282683"/>
    <lineage>
        <taxon>Bacteria</taxon>
        <taxon>Pseudomonadati</taxon>
        <taxon>Pseudomonadota</taxon>
        <taxon>Alphaproteobacteria</taxon>
        <taxon>Rhodobacterales</taxon>
        <taxon>Roseobacteraceae</taxon>
        <taxon>Salipiger</taxon>
    </lineage>
</organism>
<accession>A0A1G7E353</accession>
<dbReference type="Proteomes" id="UP000198994">
    <property type="component" value="Unassembled WGS sequence"/>
</dbReference>
<dbReference type="RefSeq" id="WP_008886977.1">
    <property type="nucleotide sequence ID" value="NZ_FNAV01000005.1"/>
</dbReference>
<reference evidence="2" key="1">
    <citation type="submission" date="2016-10" db="EMBL/GenBank/DDBJ databases">
        <authorList>
            <person name="Varghese N."/>
            <person name="Submissions S."/>
        </authorList>
    </citation>
    <scope>NUCLEOTIDE SEQUENCE [LARGE SCALE GENOMIC DNA]</scope>
    <source>
        <strain evidence="2">DSM 10146</strain>
    </source>
</reference>
<name>A0A1G7E353_9RHOB</name>
<evidence type="ECO:0000313" key="2">
    <source>
        <dbReference type="Proteomes" id="UP000198994"/>
    </source>
</evidence>
<keyword evidence="2" id="KW-1185">Reference proteome</keyword>
<dbReference type="STRING" id="282683.SAMN04488105_10599"/>
<dbReference type="EMBL" id="FNAV01000005">
    <property type="protein sequence ID" value="SDE58153.1"/>
    <property type="molecule type" value="Genomic_DNA"/>
</dbReference>
<dbReference type="AlphaFoldDB" id="A0A1G7E353"/>
<gene>
    <name evidence="1" type="ORF">SAMN04488105_10599</name>
</gene>
<sequence length="52" mass="5858">MTTATMTTSTDFLALARGRRIEALTARNLLLCDRHVRPEIGTLDRVLRFLGL</sequence>
<protein>
    <submittedName>
        <fullName evidence="1">Uncharacterized protein</fullName>
    </submittedName>
</protein>